<comment type="caution">
    <text evidence="1">The sequence shown here is derived from an EMBL/GenBank/DDBJ whole genome shotgun (WGS) entry which is preliminary data.</text>
</comment>
<proteinExistence type="predicted"/>
<gene>
    <name evidence="1" type="ORF">NCTC11685_03146</name>
</gene>
<dbReference type="EMBL" id="UGMS01000001">
    <property type="protein sequence ID" value="STV82771.1"/>
    <property type="molecule type" value="Genomic_DNA"/>
</dbReference>
<evidence type="ECO:0000313" key="2">
    <source>
        <dbReference type="Proteomes" id="UP000254863"/>
    </source>
</evidence>
<accession>A0A7H4N7U7</accession>
<organism evidence="1 2">
    <name type="scientific">Klebsiella michiganensis</name>
    <dbReference type="NCBI Taxonomy" id="1134687"/>
    <lineage>
        <taxon>Bacteria</taxon>
        <taxon>Pseudomonadati</taxon>
        <taxon>Pseudomonadota</taxon>
        <taxon>Gammaproteobacteria</taxon>
        <taxon>Enterobacterales</taxon>
        <taxon>Enterobacteriaceae</taxon>
        <taxon>Klebsiella/Raoultella group</taxon>
        <taxon>Klebsiella</taxon>
    </lineage>
</organism>
<sequence>MVIALPDVGIFGVQIRPGFRPFEDHLIVIIVNVAEGVDRAHRLRLARGLLLMKLHFIGLQSAVPLIDINVAGKYGVIRIVAFRMIGIDRHRQVVGFPFNQRTIVAWYAKHTLRGEIGSEALLAIQGAGNHGGQEAGNTFFSYVVFVVPSSCGSGLQTVRA</sequence>
<reference evidence="1 2" key="1">
    <citation type="submission" date="2018-06" db="EMBL/GenBank/DDBJ databases">
        <authorList>
            <consortium name="Pathogen Informatics"/>
            <person name="Doyle S."/>
        </authorList>
    </citation>
    <scope>NUCLEOTIDE SEQUENCE [LARGE SCALE GENOMIC DNA]</scope>
    <source>
        <strain evidence="1 2">NCTC11685</strain>
    </source>
</reference>
<dbReference type="Proteomes" id="UP000254863">
    <property type="component" value="Unassembled WGS sequence"/>
</dbReference>
<evidence type="ECO:0000313" key="1">
    <source>
        <dbReference type="EMBL" id="STV82771.1"/>
    </source>
</evidence>
<name>A0A7H4N7U7_9ENTR</name>
<dbReference type="AlphaFoldDB" id="A0A7H4N7U7"/>
<protein>
    <submittedName>
        <fullName evidence="1">Uncharacterized protein</fullName>
    </submittedName>
</protein>